<dbReference type="AlphaFoldDB" id="A0A9D3TI61"/>
<name>A0A9D3TI61_MEGAT</name>
<feature type="compositionally biased region" description="Low complexity" evidence="2">
    <location>
        <begin position="355"/>
        <end position="375"/>
    </location>
</feature>
<evidence type="ECO:0000259" key="3">
    <source>
        <dbReference type="Pfam" id="PF15304"/>
    </source>
</evidence>
<feature type="compositionally biased region" description="Polar residues" evidence="2">
    <location>
        <begin position="772"/>
        <end position="784"/>
    </location>
</feature>
<gene>
    <name evidence="4" type="ORF">MATL_G00027960</name>
</gene>
<feature type="domain" description="A-kinase anchor protein 2 C-terminal" evidence="3">
    <location>
        <begin position="436"/>
        <end position="704"/>
    </location>
</feature>
<keyword evidence="5" id="KW-1185">Reference proteome</keyword>
<feature type="region of interest" description="Disordered" evidence="2">
    <location>
        <begin position="530"/>
        <end position="558"/>
    </location>
</feature>
<feature type="region of interest" description="Disordered" evidence="2">
    <location>
        <begin position="791"/>
        <end position="810"/>
    </location>
</feature>
<feature type="region of interest" description="Disordered" evidence="2">
    <location>
        <begin position="86"/>
        <end position="112"/>
    </location>
</feature>
<evidence type="ECO:0000256" key="2">
    <source>
        <dbReference type="SAM" id="MobiDB-lite"/>
    </source>
</evidence>
<feature type="region of interest" description="Disordered" evidence="2">
    <location>
        <begin position="277"/>
        <end position="406"/>
    </location>
</feature>
<sequence>MASTPKKWVMQPFSPKLEQNDLRTLLSPKSEITGLGSGYNKALEPNVFTYDSITVVRSQPLVTVSSKVGEGQRDVLVQAKQVVVSNEDNNSEDWHPSSPSCPSSPSSAGSHSGFYSFVERSLSPEAEKTEAWMTSPEREAKLAILKEENGYKLRAYTEERKPEKLFEEGNGDSHYHVDDTEDTGEEQEQKQIQERLEIIRSQAPKVKPVFKDQWSELERSLDLSYSPQRLLEGLSVSYGPHRGEVQQAGAEPGTIDTEKISFSAARQQFLMMEQSKRNPFLQSPQQLLHFPKHQGRPSQSEVVTVTSRKVNEDSLAEEQESQSKTVKPDPVEGQAVTNKIVTVSITEESGTKRQSSFFDDLDSGLGDLSLDPSGGYISDGSLSGEALGTETGGGASSMGKEETPIEREIRIAQEREYSLRQERGIKCIDVREIVEIKTKPLLSQPGPSLTPTKPKEKNRVSFFIQREIEKESQREEDLQHQGKVPGLYDRGTAQELEERKRIFEQQTDQIPVMPIKCSLTGNLLDAVQVRSGGDTGKGTVERSSVSETENVLSPCCPHRHPDESLLRLSSSEYSTQILATQKKNQAVPSLISEDNAGVKDGEGNRTTASPVNSSNDSHSRVASKGSASVRELFSAKDAPFPSPDTRSVSPLLGPASAGKHTLRWSGHYEQFSLRPRSVRTPEAIRKEIEREMKREEELRRQREARGTSLFTEGGLDSSGQTASSADTKVPAPLQPNEADGTSPPQGLKPSTGQEEPSPAALPEEKTVKDSPRPSSFWGTDTVDFQETPLISPIHTPDKTRIRASPSPSPHVATRFPSVYIMTAQPWTTPRQDCPSLPRVLPLMQQSTQGDAGGVTPQKGLTETLLEDFEERRTKQKLDESSYAGILPTDEVNNEVLEATRVTRHKNVRALRWEAGMYANEDGN</sequence>
<feature type="compositionally biased region" description="Basic and acidic residues" evidence="2">
    <location>
        <begin position="689"/>
        <end position="705"/>
    </location>
</feature>
<reference evidence="4" key="1">
    <citation type="submission" date="2021-01" db="EMBL/GenBank/DDBJ databases">
        <authorList>
            <person name="Zahm M."/>
            <person name="Roques C."/>
            <person name="Cabau C."/>
            <person name="Klopp C."/>
            <person name="Donnadieu C."/>
            <person name="Jouanno E."/>
            <person name="Lampietro C."/>
            <person name="Louis A."/>
            <person name="Herpin A."/>
            <person name="Echchiki A."/>
            <person name="Berthelot C."/>
            <person name="Parey E."/>
            <person name="Roest-Crollius H."/>
            <person name="Braasch I."/>
            <person name="Postlethwait J."/>
            <person name="Bobe J."/>
            <person name="Montfort J."/>
            <person name="Bouchez O."/>
            <person name="Begum T."/>
            <person name="Mejri S."/>
            <person name="Adams A."/>
            <person name="Chen W.-J."/>
            <person name="Guiguen Y."/>
        </authorList>
    </citation>
    <scope>NUCLEOTIDE SEQUENCE</scope>
    <source>
        <strain evidence="4">YG-15Mar2019-1</strain>
        <tissue evidence="4">Brain</tissue>
    </source>
</reference>
<feature type="compositionally biased region" description="Basic and acidic residues" evidence="2">
    <location>
        <begin position="762"/>
        <end position="771"/>
    </location>
</feature>
<feature type="compositionally biased region" description="Polar residues" evidence="2">
    <location>
        <begin position="742"/>
        <end position="754"/>
    </location>
</feature>
<dbReference type="InterPro" id="IPR042779">
    <property type="entry name" value="MISP/MISP3-like"/>
</dbReference>
<dbReference type="Proteomes" id="UP001046870">
    <property type="component" value="Chromosome 2"/>
</dbReference>
<dbReference type="EMBL" id="JAFDVH010000002">
    <property type="protein sequence ID" value="KAG7487865.1"/>
    <property type="molecule type" value="Genomic_DNA"/>
</dbReference>
<feature type="compositionally biased region" description="Low complexity" evidence="2">
    <location>
        <begin position="96"/>
        <end position="112"/>
    </location>
</feature>
<feature type="region of interest" description="Disordered" evidence="2">
    <location>
        <begin position="689"/>
        <end position="786"/>
    </location>
</feature>
<keyword evidence="1" id="KW-0175">Coiled coil</keyword>
<feature type="compositionally biased region" description="Polar residues" evidence="2">
    <location>
        <begin position="296"/>
        <end position="308"/>
    </location>
</feature>
<organism evidence="4 5">
    <name type="scientific">Megalops atlanticus</name>
    <name type="common">Tarpon</name>
    <name type="synonym">Clupea gigantea</name>
    <dbReference type="NCBI Taxonomy" id="7932"/>
    <lineage>
        <taxon>Eukaryota</taxon>
        <taxon>Metazoa</taxon>
        <taxon>Chordata</taxon>
        <taxon>Craniata</taxon>
        <taxon>Vertebrata</taxon>
        <taxon>Euteleostomi</taxon>
        <taxon>Actinopterygii</taxon>
        <taxon>Neopterygii</taxon>
        <taxon>Teleostei</taxon>
        <taxon>Elopiformes</taxon>
        <taxon>Megalopidae</taxon>
        <taxon>Megalops</taxon>
    </lineage>
</organism>
<evidence type="ECO:0000313" key="4">
    <source>
        <dbReference type="EMBL" id="KAG7487865.1"/>
    </source>
</evidence>
<dbReference type="Pfam" id="PF15304">
    <property type="entry name" value="AKAP2_C"/>
    <property type="match status" value="2"/>
</dbReference>
<feature type="domain" description="A-kinase anchor protein 2 C-terminal" evidence="3">
    <location>
        <begin position="858"/>
        <end position="918"/>
    </location>
</feature>
<feature type="region of interest" description="Disordered" evidence="2">
    <location>
        <begin position="166"/>
        <end position="190"/>
    </location>
</feature>
<accession>A0A9D3TI61</accession>
<comment type="caution">
    <text evidence="4">The sequence shown here is derived from an EMBL/GenBank/DDBJ whole genome shotgun (WGS) entry which is preliminary data.</text>
</comment>
<evidence type="ECO:0000313" key="5">
    <source>
        <dbReference type="Proteomes" id="UP001046870"/>
    </source>
</evidence>
<dbReference type="InterPro" id="IPR029304">
    <property type="entry name" value="AKAP2_C"/>
</dbReference>
<dbReference type="PANTHER" id="PTHR18839:SF0">
    <property type="entry name" value="MITOTIC INTERACTOR AND SUBSTRATE OF PLK1 ISOFORM X1-RELATED"/>
    <property type="match status" value="1"/>
</dbReference>
<evidence type="ECO:0000256" key="1">
    <source>
        <dbReference type="ARBA" id="ARBA00023054"/>
    </source>
</evidence>
<feature type="compositionally biased region" description="Polar residues" evidence="2">
    <location>
        <begin position="604"/>
        <end position="616"/>
    </location>
</feature>
<protein>
    <recommendedName>
        <fullName evidence="3">A-kinase anchor protein 2 C-terminal domain-containing protein</fullName>
    </recommendedName>
</protein>
<feature type="compositionally biased region" description="Basic and acidic residues" evidence="2">
    <location>
        <begin position="166"/>
        <end position="178"/>
    </location>
</feature>
<dbReference type="OrthoDB" id="9449914at2759"/>
<feature type="compositionally biased region" description="Polar residues" evidence="2">
    <location>
        <begin position="541"/>
        <end position="551"/>
    </location>
</feature>
<feature type="compositionally biased region" description="Polar residues" evidence="2">
    <location>
        <begin position="717"/>
        <end position="726"/>
    </location>
</feature>
<dbReference type="PANTHER" id="PTHR18839">
    <property type="entry name" value="MITOTIC INTERACTOR AND SUBSTRATE OF PLK1 MISP FAMILY MEMBER"/>
    <property type="match status" value="1"/>
</dbReference>
<feature type="region of interest" description="Disordered" evidence="2">
    <location>
        <begin position="582"/>
        <end position="628"/>
    </location>
</feature>
<proteinExistence type="predicted"/>
<feature type="compositionally biased region" description="Polar residues" evidence="2">
    <location>
        <begin position="335"/>
        <end position="354"/>
    </location>
</feature>